<protein>
    <submittedName>
        <fullName evidence="1">Uncharacterized protein</fullName>
    </submittedName>
</protein>
<sequence>MRVSNEITSQAYRRIVAVTCRIGMHRYQTPHQEAGFNGSLTSLSDSSLHELATASMTDLRGRVGGVRMFVVVMSRLVSWMTKQADGSYTRWDTHFLTTIKPEIVASGGAPFRPIRPVVSSSDPYQSGGVVNNWSNRLLEDQAKI</sequence>
<dbReference type="AlphaFoldDB" id="A0A6P1ZDD6"/>
<reference evidence="1 2" key="1">
    <citation type="submission" date="2018-06" db="EMBL/GenBank/DDBJ databases">
        <title>Complete genome of Desulfovibrio marinus P48SEP.</title>
        <authorList>
            <person name="Crispim J.S."/>
            <person name="Vidigal P.M.P."/>
            <person name="Silva L.C.F."/>
            <person name="Araujo L.C."/>
            <person name="Laguardia C.N."/>
            <person name="Dias R.S."/>
            <person name="Sousa M.P."/>
            <person name="Paula S.O."/>
            <person name="Silva C."/>
        </authorList>
    </citation>
    <scope>NUCLEOTIDE SEQUENCE [LARGE SCALE GENOMIC DNA]</scope>
    <source>
        <strain evidence="1 2">P48SEP</strain>
    </source>
</reference>
<dbReference type="EMBL" id="QMIF01000015">
    <property type="protein sequence ID" value="TVM31575.1"/>
    <property type="molecule type" value="Genomic_DNA"/>
</dbReference>
<proteinExistence type="predicted"/>
<gene>
    <name evidence="1" type="ORF">DQK91_18080</name>
</gene>
<dbReference type="Proteomes" id="UP000434052">
    <property type="component" value="Unassembled WGS sequence"/>
</dbReference>
<comment type="caution">
    <text evidence="1">The sequence shown here is derived from an EMBL/GenBank/DDBJ whole genome shotgun (WGS) entry which is preliminary data.</text>
</comment>
<organism evidence="1 2">
    <name type="scientific">Oceanidesulfovibrio marinus</name>
    <dbReference type="NCBI Taxonomy" id="370038"/>
    <lineage>
        <taxon>Bacteria</taxon>
        <taxon>Pseudomonadati</taxon>
        <taxon>Thermodesulfobacteriota</taxon>
        <taxon>Desulfovibrionia</taxon>
        <taxon>Desulfovibrionales</taxon>
        <taxon>Desulfovibrionaceae</taxon>
        <taxon>Oceanidesulfovibrio</taxon>
    </lineage>
</organism>
<evidence type="ECO:0000313" key="1">
    <source>
        <dbReference type="EMBL" id="TVM31575.1"/>
    </source>
</evidence>
<evidence type="ECO:0000313" key="2">
    <source>
        <dbReference type="Proteomes" id="UP000434052"/>
    </source>
</evidence>
<name>A0A6P1ZDD6_9BACT</name>
<accession>A0A6P1ZDD6</accession>